<dbReference type="Gene3D" id="3.40.50.720">
    <property type="entry name" value="NAD(P)-binding Rossmann-like Domain"/>
    <property type="match status" value="1"/>
</dbReference>
<dbReference type="PANTHER" id="PTHR43245:SF13">
    <property type="entry name" value="UDP-D-APIOSE_UDP-D-XYLOSE SYNTHASE 2"/>
    <property type="match status" value="1"/>
</dbReference>
<reference evidence="2 3" key="1">
    <citation type="submission" date="2021-08" db="EMBL/GenBank/DDBJ databases">
        <title>Streptomyces sp. PTM05 isolated from lichen.</title>
        <authorList>
            <person name="Somphong A."/>
            <person name="Phongsopitanun W."/>
            <person name="Tanasupawat S."/>
        </authorList>
    </citation>
    <scope>NUCLEOTIDE SEQUENCE [LARGE SCALE GENOMIC DNA]</scope>
    <source>
        <strain evidence="2 3">Ptm05</strain>
    </source>
</reference>
<protein>
    <submittedName>
        <fullName evidence="2">NAD(P)-dependent oxidoreductase</fullName>
    </submittedName>
</protein>
<feature type="domain" description="NAD-dependent epimerase/dehydratase" evidence="1">
    <location>
        <begin position="15"/>
        <end position="247"/>
    </location>
</feature>
<dbReference type="RefSeq" id="WP_222980512.1">
    <property type="nucleotide sequence ID" value="NZ_JAINVZ010000018.1"/>
</dbReference>
<proteinExistence type="predicted"/>
<dbReference type="InterPro" id="IPR036291">
    <property type="entry name" value="NAD(P)-bd_dom_sf"/>
</dbReference>
<dbReference type="InterPro" id="IPR001509">
    <property type="entry name" value="Epimerase_deHydtase"/>
</dbReference>
<name>A0ABS7QX52_9ACTN</name>
<dbReference type="SUPFAM" id="SSF51735">
    <property type="entry name" value="NAD(P)-binding Rossmann-fold domains"/>
    <property type="match status" value="1"/>
</dbReference>
<organism evidence="2 3">
    <name type="scientific">Streptantibioticus parmotrematis</name>
    <dbReference type="NCBI Taxonomy" id="2873249"/>
    <lineage>
        <taxon>Bacteria</taxon>
        <taxon>Bacillati</taxon>
        <taxon>Actinomycetota</taxon>
        <taxon>Actinomycetes</taxon>
        <taxon>Kitasatosporales</taxon>
        <taxon>Streptomycetaceae</taxon>
        <taxon>Streptantibioticus</taxon>
    </lineage>
</organism>
<dbReference type="EMBL" id="JAINVZ010000018">
    <property type="protein sequence ID" value="MBY8887782.1"/>
    <property type="molecule type" value="Genomic_DNA"/>
</dbReference>
<evidence type="ECO:0000259" key="1">
    <source>
        <dbReference type="Pfam" id="PF01370"/>
    </source>
</evidence>
<comment type="caution">
    <text evidence="2">The sequence shown here is derived from an EMBL/GenBank/DDBJ whole genome shotgun (WGS) entry which is preliminary data.</text>
</comment>
<dbReference type="Pfam" id="PF01370">
    <property type="entry name" value="Epimerase"/>
    <property type="match status" value="1"/>
</dbReference>
<evidence type="ECO:0000313" key="3">
    <source>
        <dbReference type="Proteomes" id="UP001198565"/>
    </source>
</evidence>
<dbReference type="PANTHER" id="PTHR43245">
    <property type="entry name" value="BIFUNCTIONAL POLYMYXIN RESISTANCE PROTEIN ARNA"/>
    <property type="match status" value="1"/>
</dbReference>
<sequence length="332" mass="34462">MRPAGPDEGLARGPVVVLGGTGWIGRWVCAAFAATGRPVLAVARELRPLPDDVRLYRLDAAGLDTAGLTSLLAAERPAIVVNAAGGYWTGSLAHMEHSFIEVTRRLMGAIDRLPERPRVVHLGTVLEYAPPAYGVPLTEDAPTAPDTDYGRIKLASTRMVTDAVRAGRADAVVLRLANVCGVGAPVQSLPGRVAAQLAEAEVLGRPARLEFTGLTGHRDYVDVRDVARAIVAAATAPDPGRRLFNIGGGVPVPVREVVDGLIAVSGVPADLTVRPAQAGPAAGGLWSAVDPGAAAETLGWRAEITFAESLAAHWADVSTATRAAAEPDWSAA</sequence>
<keyword evidence="3" id="KW-1185">Reference proteome</keyword>
<dbReference type="Proteomes" id="UP001198565">
    <property type="component" value="Unassembled WGS sequence"/>
</dbReference>
<accession>A0ABS7QX52</accession>
<gene>
    <name evidence="2" type="ORF">K7472_23495</name>
</gene>
<dbReference type="InterPro" id="IPR050177">
    <property type="entry name" value="Lipid_A_modif_metabolic_enz"/>
</dbReference>
<evidence type="ECO:0000313" key="2">
    <source>
        <dbReference type="EMBL" id="MBY8887782.1"/>
    </source>
</evidence>